<keyword evidence="2" id="KW-1185">Reference proteome</keyword>
<proteinExistence type="predicted"/>
<accession>A0A4U0RPG4</accession>
<comment type="caution">
    <text evidence="1">The sequence shown here is derived from an EMBL/GenBank/DDBJ whole genome shotgun (WGS) entry which is preliminary data.</text>
</comment>
<protein>
    <submittedName>
        <fullName evidence="1">DUF721 domain-containing protein</fullName>
    </submittedName>
</protein>
<dbReference type="Pfam" id="PF05258">
    <property type="entry name" value="DciA"/>
    <property type="match status" value="1"/>
</dbReference>
<reference evidence="1 2" key="1">
    <citation type="submission" date="2019-04" db="EMBL/GenBank/DDBJ databases">
        <title>Streptomyces oryziradicis sp. nov., a novel actinomycete isolated from rhizosphere soil of rice (Oryza sativa L.).</title>
        <authorList>
            <person name="Li C."/>
        </authorList>
    </citation>
    <scope>NUCLEOTIDE SEQUENCE [LARGE SCALE GENOMIC DNA]</scope>
    <source>
        <strain evidence="1 2">NEAU-C40</strain>
    </source>
</reference>
<dbReference type="AlphaFoldDB" id="A0A4U0RPG4"/>
<evidence type="ECO:0000313" key="1">
    <source>
        <dbReference type="EMBL" id="TJZ97813.1"/>
    </source>
</evidence>
<dbReference type="RefSeq" id="WP_136730518.1">
    <property type="nucleotide sequence ID" value="NZ_SUMC01000140.1"/>
</dbReference>
<dbReference type="Proteomes" id="UP000305778">
    <property type="component" value="Unassembled WGS sequence"/>
</dbReference>
<sequence>MSLERPEWFADLDAWWLPAVGDDVAAHVTPLGFDSQHRVHVECTGPAWKTQLQLLATPLLTKINEYVQGIEITGFIVRPHATRVPRLVTEKWGDLLGRDLADLIVPVTLGRHGQELVTKALTPEARDEAKQRSPEILRRIRELLGEHCTISSWPGLGLRPVTVLVAASPDWPDQQAVEDILLETWHDERVVLRGPLVNETVGFGLS</sequence>
<dbReference type="EMBL" id="SUMC01000140">
    <property type="protein sequence ID" value="TJZ97813.1"/>
    <property type="molecule type" value="Genomic_DNA"/>
</dbReference>
<evidence type="ECO:0000313" key="2">
    <source>
        <dbReference type="Proteomes" id="UP000305778"/>
    </source>
</evidence>
<organism evidence="1 2">
    <name type="scientific">Actinacidiphila oryziradicis</name>
    <dbReference type="NCBI Taxonomy" id="2571141"/>
    <lineage>
        <taxon>Bacteria</taxon>
        <taxon>Bacillati</taxon>
        <taxon>Actinomycetota</taxon>
        <taxon>Actinomycetes</taxon>
        <taxon>Kitasatosporales</taxon>
        <taxon>Streptomycetaceae</taxon>
        <taxon>Actinacidiphila</taxon>
    </lineage>
</organism>
<gene>
    <name evidence="1" type="ORF">FCI23_49305</name>
</gene>
<dbReference type="InterPro" id="IPR007922">
    <property type="entry name" value="DciA-like"/>
</dbReference>
<name>A0A4U0RPG4_9ACTN</name>